<keyword evidence="5" id="KW-0808">Transferase</keyword>
<dbReference type="EC" id="2.7.13.3" evidence="3"/>
<keyword evidence="10 13" id="KW-1133">Transmembrane helix</keyword>
<dbReference type="PRINTS" id="PR00344">
    <property type="entry name" value="BCTRLSENSOR"/>
</dbReference>
<dbReference type="RefSeq" id="WP_182996631.1">
    <property type="nucleotide sequence ID" value="NZ_JABEQJ010000006.1"/>
</dbReference>
<dbReference type="PANTHER" id="PTHR45436">
    <property type="entry name" value="SENSOR HISTIDINE KINASE YKOH"/>
    <property type="match status" value="1"/>
</dbReference>
<dbReference type="GO" id="GO:0005524">
    <property type="term" value="F:ATP binding"/>
    <property type="evidence" value="ECO:0007669"/>
    <property type="project" value="UniProtKB-KW"/>
</dbReference>
<dbReference type="SUPFAM" id="SSF47384">
    <property type="entry name" value="Homodimeric domain of signal transducing histidine kinase"/>
    <property type="match status" value="1"/>
</dbReference>
<gene>
    <name evidence="15" type="ORF">HLH48_06180</name>
</gene>
<evidence type="ECO:0000313" key="15">
    <source>
        <dbReference type="EMBL" id="MBB2159763.1"/>
    </source>
</evidence>
<dbReference type="Gene3D" id="3.30.565.10">
    <property type="entry name" value="Histidine kinase-like ATPase, C-terminal domain"/>
    <property type="match status" value="1"/>
</dbReference>
<keyword evidence="9" id="KW-0067">ATP-binding</keyword>
<dbReference type="Pfam" id="PF00512">
    <property type="entry name" value="HisKA"/>
    <property type="match status" value="1"/>
</dbReference>
<evidence type="ECO:0000256" key="4">
    <source>
        <dbReference type="ARBA" id="ARBA00022553"/>
    </source>
</evidence>
<evidence type="ECO:0000256" key="6">
    <source>
        <dbReference type="ARBA" id="ARBA00022692"/>
    </source>
</evidence>
<evidence type="ECO:0000256" key="11">
    <source>
        <dbReference type="ARBA" id="ARBA00023012"/>
    </source>
</evidence>
<comment type="subcellular location">
    <subcellularLocation>
        <location evidence="2">Membrane</location>
        <topology evidence="2">Multi-pass membrane protein</topology>
    </subcellularLocation>
</comment>
<name>A0A7W4NQA6_9PROT</name>
<keyword evidence="6 13" id="KW-0812">Transmembrane</keyword>
<feature type="transmembrane region" description="Helical" evidence="13">
    <location>
        <begin position="155"/>
        <end position="178"/>
    </location>
</feature>
<feature type="domain" description="Histidine kinase" evidence="14">
    <location>
        <begin position="239"/>
        <end position="452"/>
    </location>
</feature>
<dbReference type="SMART" id="SM00387">
    <property type="entry name" value="HATPase_c"/>
    <property type="match status" value="1"/>
</dbReference>
<dbReference type="GO" id="GO:0000155">
    <property type="term" value="F:phosphorelay sensor kinase activity"/>
    <property type="evidence" value="ECO:0007669"/>
    <property type="project" value="InterPro"/>
</dbReference>
<evidence type="ECO:0000256" key="10">
    <source>
        <dbReference type="ARBA" id="ARBA00022989"/>
    </source>
</evidence>
<dbReference type="GO" id="GO:0005886">
    <property type="term" value="C:plasma membrane"/>
    <property type="evidence" value="ECO:0007669"/>
    <property type="project" value="TreeGrafter"/>
</dbReference>
<keyword evidence="4" id="KW-0597">Phosphoprotein</keyword>
<evidence type="ECO:0000313" key="16">
    <source>
        <dbReference type="Proteomes" id="UP000589085"/>
    </source>
</evidence>
<dbReference type="AlphaFoldDB" id="A0A7W4NQA6"/>
<keyword evidence="12 13" id="KW-0472">Membrane</keyword>
<evidence type="ECO:0000256" key="13">
    <source>
        <dbReference type="SAM" id="Phobius"/>
    </source>
</evidence>
<dbReference type="CDD" id="cd00082">
    <property type="entry name" value="HisKA"/>
    <property type="match status" value="1"/>
</dbReference>
<evidence type="ECO:0000256" key="1">
    <source>
        <dbReference type="ARBA" id="ARBA00000085"/>
    </source>
</evidence>
<dbReference type="PANTHER" id="PTHR45436:SF14">
    <property type="entry name" value="SENSOR PROTEIN QSEC"/>
    <property type="match status" value="1"/>
</dbReference>
<dbReference type="InterPro" id="IPR036097">
    <property type="entry name" value="HisK_dim/P_sf"/>
</dbReference>
<organism evidence="15 16">
    <name type="scientific">Gluconacetobacter sacchari</name>
    <dbReference type="NCBI Taxonomy" id="92759"/>
    <lineage>
        <taxon>Bacteria</taxon>
        <taxon>Pseudomonadati</taxon>
        <taxon>Pseudomonadota</taxon>
        <taxon>Alphaproteobacteria</taxon>
        <taxon>Acetobacterales</taxon>
        <taxon>Acetobacteraceae</taxon>
        <taxon>Gluconacetobacter</taxon>
    </lineage>
</organism>
<dbReference type="InterPro" id="IPR003661">
    <property type="entry name" value="HisK_dim/P_dom"/>
</dbReference>
<dbReference type="EMBL" id="JABEQJ010000006">
    <property type="protein sequence ID" value="MBB2159763.1"/>
    <property type="molecule type" value="Genomic_DNA"/>
</dbReference>
<accession>A0A7W4NQA6</accession>
<dbReference type="Proteomes" id="UP000589085">
    <property type="component" value="Unassembled WGS sequence"/>
</dbReference>
<comment type="catalytic activity">
    <reaction evidence="1">
        <text>ATP + protein L-histidine = ADP + protein N-phospho-L-histidine.</text>
        <dbReference type="EC" id="2.7.13.3"/>
    </reaction>
</comment>
<evidence type="ECO:0000256" key="3">
    <source>
        <dbReference type="ARBA" id="ARBA00012438"/>
    </source>
</evidence>
<evidence type="ECO:0000256" key="12">
    <source>
        <dbReference type="ARBA" id="ARBA00023136"/>
    </source>
</evidence>
<evidence type="ECO:0000256" key="9">
    <source>
        <dbReference type="ARBA" id="ARBA00022840"/>
    </source>
</evidence>
<reference evidence="15 16" key="1">
    <citation type="submission" date="2020-04" db="EMBL/GenBank/DDBJ databases">
        <title>Description of novel Gluconacetobacter.</title>
        <authorList>
            <person name="Sombolestani A."/>
        </authorList>
    </citation>
    <scope>NUCLEOTIDE SEQUENCE [LARGE SCALE GENOMIC DNA]</scope>
    <source>
        <strain evidence="15 16">LMG 19747</strain>
    </source>
</reference>
<keyword evidence="7" id="KW-0547">Nucleotide-binding</keyword>
<comment type="caution">
    <text evidence="15">The sequence shown here is derived from an EMBL/GenBank/DDBJ whole genome shotgun (WGS) entry which is preliminary data.</text>
</comment>
<dbReference type="InterPro" id="IPR003594">
    <property type="entry name" value="HATPase_dom"/>
</dbReference>
<dbReference type="Pfam" id="PF02518">
    <property type="entry name" value="HATPase_c"/>
    <property type="match status" value="1"/>
</dbReference>
<protein>
    <recommendedName>
        <fullName evidence="3">histidine kinase</fullName>
        <ecNumber evidence="3">2.7.13.3</ecNumber>
    </recommendedName>
</protein>
<dbReference type="InterPro" id="IPR004358">
    <property type="entry name" value="Sig_transdc_His_kin-like_C"/>
</dbReference>
<dbReference type="SMART" id="SM00388">
    <property type="entry name" value="HisKA"/>
    <property type="match status" value="1"/>
</dbReference>
<evidence type="ECO:0000259" key="14">
    <source>
        <dbReference type="PROSITE" id="PS50109"/>
    </source>
</evidence>
<evidence type="ECO:0000256" key="7">
    <source>
        <dbReference type="ARBA" id="ARBA00022741"/>
    </source>
</evidence>
<keyword evidence="11" id="KW-0902">Two-component regulatory system</keyword>
<dbReference type="InterPro" id="IPR050428">
    <property type="entry name" value="TCS_sensor_his_kinase"/>
</dbReference>
<sequence length="453" mass="49248">MRLRSLTAAVYIRMLLVLIALGSAAGGIAYVMARANVDRASDGSLRVSANMLYALMQEELSESADAHVPDSLLSAEDKLAFRTGARQRMFAVFRNGTEIVRSENAPPGGGIPRDPGFHTFGREGWRSYGMDIPRHGLLIVVGERRADIDRGFTNLIYDIVFPVELLVLFCVFLLWTMLRDGLSDMRRLNRQLDCRSFHDLDPLDPAQWSRELGGLIGTLNTLFERVRSGIEQEQAFTDAAAHQLRTPLAAIRMHAELLGRTVGLPHARMLPLLQSIDQARALTDRMLLLARLDATTASRTRFDVADLVAALLARQALLAARSGIAFSFDSDGPAIVDSDPALLETALSALVENAMIHAAAGGIVEIRLGTLRRNTARLLRIDISDRGPGIPEDSRTDVFRRFHQVGGAPGVGTGLGLAIAARAVERIGGRIELSGRDDGPGLMASILMPCMSP</sequence>
<dbReference type="InterPro" id="IPR036890">
    <property type="entry name" value="HATPase_C_sf"/>
</dbReference>
<evidence type="ECO:0000256" key="2">
    <source>
        <dbReference type="ARBA" id="ARBA00004141"/>
    </source>
</evidence>
<evidence type="ECO:0000256" key="5">
    <source>
        <dbReference type="ARBA" id="ARBA00022679"/>
    </source>
</evidence>
<dbReference type="InterPro" id="IPR005467">
    <property type="entry name" value="His_kinase_dom"/>
</dbReference>
<keyword evidence="8 15" id="KW-0418">Kinase</keyword>
<proteinExistence type="predicted"/>
<evidence type="ECO:0000256" key="8">
    <source>
        <dbReference type="ARBA" id="ARBA00022777"/>
    </source>
</evidence>
<dbReference type="PROSITE" id="PS50109">
    <property type="entry name" value="HIS_KIN"/>
    <property type="match status" value="1"/>
</dbReference>
<dbReference type="Gene3D" id="1.10.287.130">
    <property type="match status" value="1"/>
</dbReference>
<dbReference type="SUPFAM" id="SSF55874">
    <property type="entry name" value="ATPase domain of HSP90 chaperone/DNA topoisomerase II/histidine kinase"/>
    <property type="match status" value="1"/>
</dbReference>